<dbReference type="PANTHER" id="PTHR30176">
    <property type="entry name" value="FERREDOXIN-TYPE PROTEIN NAPH"/>
    <property type="match status" value="1"/>
</dbReference>
<dbReference type="NCBIfam" id="TIGR02745">
    <property type="entry name" value="ccoG_rdxA_fixG"/>
    <property type="match status" value="1"/>
</dbReference>
<comment type="caution">
    <text evidence="9">The sequence shown here is derived from an EMBL/GenBank/DDBJ whole genome shotgun (WGS) entry which is preliminary data.</text>
</comment>
<evidence type="ECO:0000313" key="9">
    <source>
        <dbReference type="EMBL" id="MDU0808054.1"/>
    </source>
</evidence>
<keyword evidence="6" id="KW-0411">Iron-sulfur</keyword>
<dbReference type="Pfam" id="PF12801">
    <property type="entry name" value="Fer4_5"/>
    <property type="match status" value="1"/>
</dbReference>
<dbReference type="Pfam" id="PF13746">
    <property type="entry name" value="Fer4_18"/>
    <property type="match status" value="1"/>
</dbReference>
<keyword evidence="7" id="KW-0472">Membrane</keyword>
<name>A0ABU3TQB2_9BACT</name>
<feature type="transmembrane region" description="Helical" evidence="7">
    <location>
        <begin position="162"/>
        <end position="180"/>
    </location>
</feature>
<dbReference type="PANTHER" id="PTHR30176:SF3">
    <property type="entry name" value="FERREDOXIN-TYPE PROTEIN NAPH"/>
    <property type="match status" value="1"/>
</dbReference>
<evidence type="ECO:0000256" key="2">
    <source>
        <dbReference type="ARBA" id="ARBA00022485"/>
    </source>
</evidence>
<dbReference type="Proteomes" id="UP001249959">
    <property type="component" value="Unassembled WGS sequence"/>
</dbReference>
<dbReference type="EMBL" id="JAVNWW010000001">
    <property type="protein sequence ID" value="MDU0808054.1"/>
    <property type="molecule type" value="Genomic_DNA"/>
</dbReference>
<dbReference type="InterPro" id="IPR013783">
    <property type="entry name" value="Ig-like_fold"/>
</dbReference>
<dbReference type="InterPro" id="IPR014116">
    <property type="entry name" value="Cyt_c_oxidase_cbb3_FixG"/>
</dbReference>
<keyword evidence="2" id="KW-0004">4Fe-4S</keyword>
<keyword evidence="3" id="KW-0479">Metal-binding</keyword>
<dbReference type="InterPro" id="IPR017900">
    <property type="entry name" value="4Fe4S_Fe_S_CS"/>
</dbReference>
<evidence type="ECO:0000256" key="6">
    <source>
        <dbReference type="ARBA" id="ARBA00023014"/>
    </source>
</evidence>
<dbReference type="Gene3D" id="2.60.40.10">
    <property type="entry name" value="Immunoglobulins"/>
    <property type="match status" value="1"/>
</dbReference>
<dbReference type="Gene3D" id="3.30.70.20">
    <property type="match status" value="1"/>
</dbReference>
<feature type="transmembrane region" description="Helical" evidence="7">
    <location>
        <begin position="39"/>
        <end position="57"/>
    </location>
</feature>
<feature type="transmembrane region" description="Helical" evidence="7">
    <location>
        <begin position="86"/>
        <end position="112"/>
    </location>
</feature>
<protein>
    <submittedName>
        <fullName evidence="9">Cytochrome c oxidase accessory protein CcoG</fullName>
    </submittedName>
</protein>
<keyword evidence="10" id="KW-1185">Reference proteome</keyword>
<sequence>MSNFNIDNDDFRNHLYNQTKDGKRLWIYPGRVIGQLYKLRTYFSYLLLTLLFGIPWIEYKGQPIFLFNVLERKFIFWGVPFFPQDFHLVALGLVSFLIFISLFTVLFGRIWCGWACPQTIFMEMLFRKIEYWIEGDDKAQRRLNESPWTNEKILKKGSKHTLFLLLTFAISNTFLMYIIGKQEWLQIVMGNPVDHIKGLAAMLIFTAVFYFVFARFREMVCMVVCPYGRLQGVLLDNNSILVQYDHVRGEPRGKAVKTETKGDCIDCHWCVRVCPTGIDIRNGSNQLECIGCTSCIDACDAVMEKVDKPKGLIRYDSLNGVNSGTKLKFTLRIGAYTSLLVLIVGILTFMLVTRSNWESTLLRTPGMTFQVDEKLHTVSNIYNLEILNKSMEDQSFQVHVDKPLELIWIGKGIGKIEKGKQVKTEFFIKAKIGAWPQGEKIPIHIQNNQGQEETLKTSFIQPDE</sequence>
<evidence type="ECO:0000256" key="1">
    <source>
        <dbReference type="ARBA" id="ARBA00022448"/>
    </source>
</evidence>
<dbReference type="RefSeq" id="WP_315576320.1">
    <property type="nucleotide sequence ID" value="NZ_JARDXH010000004.1"/>
</dbReference>
<evidence type="ECO:0000313" key="10">
    <source>
        <dbReference type="Proteomes" id="UP001249959"/>
    </source>
</evidence>
<dbReference type="PROSITE" id="PS00198">
    <property type="entry name" value="4FE4S_FER_1"/>
    <property type="match status" value="1"/>
</dbReference>
<dbReference type="InterPro" id="IPR032879">
    <property type="entry name" value="FixG_C"/>
</dbReference>
<accession>A0ABU3TQB2</accession>
<evidence type="ECO:0000256" key="4">
    <source>
        <dbReference type="ARBA" id="ARBA00022982"/>
    </source>
</evidence>
<keyword evidence="5" id="KW-0408">Iron</keyword>
<organism evidence="9 10">
    <name type="scientific">Aquirufa regiilacus</name>
    <dbReference type="NCBI Taxonomy" id="3024868"/>
    <lineage>
        <taxon>Bacteria</taxon>
        <taxon>Pseudomonadati</taxon>
        <taxon>Bacteroidota</taxon>
        <taxon>Cytophagia</taxon>
        <taxon>Cytophagales</taxon>
        <taxon>Flectobacillaceae</taxon>
        <taxon>Aquirufa</taxon>
    </lineage>
</organism>
<feature type="transmembrane region" description="Helical" evidence="7">
    <location>
        <begin position="195"/>
        <end position="213"/>
    </location>
</feature>
<feature type="domain" description="4Fe-4S ferredoxin-type" evidence="8">
    <location>
        <begin position="254"/>
        <end position="283"/>
    </location>
</feature>
<evidence type="ECO:0000259" key="8">
    <source>
        <dbReference type="PROSITE" id="PS51379"/>
    </source>
</evidence>
<dbReference type="PROSITE" id="PS51379">
    <property type="entry name" value="4FE4S_FER_2"/>
    <property type="match status" value="1"/>
</dbReference>
<keyword evidence="1" id="KW-0813">Transport</keyword>
<reference evidence="9 10" key="1">
    <citation type="submission" date="2023-09" db="EMBL/GenBank/DDBJ databases">
        <title>Aquirufa genomes.</title>
        <authorList>
            <person name="Pitt A."/>
        </authorList>
    </citation>
    <scope>NUCLEOTIDE SEQUENCE [LARGE SCALE GENOMIC DNA]</scope>
    <source>
        <strain evidence="9 10">LEOWEIH-7C</strain>
    </source>
</reference>
<evidence type="ECO:0000256" key="7">
    <source>
        <dbReference type="SAM" id="Phobius"/>
    </source>
</evidence>
<keyword evidence="7" id="KW-1133">Transmembrane helix</keyword>
<dbReference type="InterPro" id="IPR017896">
    <property type="entry name" value="4Fe4S_Fe-S-bd"/>
</dbReference>
<evidence type="ECO:0000256" key="5">
    <source>
        <dbReference type="ARBA" id="ARBA00023004"/>
    </source>
</evidence>
<dbReference type="InterPro" id="IPR051684">
    <property type="entry name" value="Electron_Trans/Redox"/>
</dbReference>
<keyword evidence="4" id="KW-0249">Electron transport</keyword>
<proteinExistence type="predicted"/>
<gene>
    <name evidence="9" type="primary">ccoG</name>
    <name evidence="9" type="ORF">PQG45_03275</name>
</gene>
<dbReference type="Pfam" id="PF11614">
    <property type="entry name" value="FixG_C"/>
    <property type="match status" value="1"/>
</dbReference>
<evidence type="ECO:0000256" key="3">
    <source>
        <dbReference type="ARBA" id="ARBA00022723"/>
    </source>
</evidence>
<feature type="transmembrane region" description="Helical" evidence="7">
    <location>
        <begin position="333"/>
        <end position="352"/>
    </location>
</feature>
<dbReference type="SUPFAM" id="SSF54862">
    <property type="entry name" value="4Fe-4S ferredoxins"/>
    <property type="match status" value="1"/>
</dbReference>
<keyword evidence="7" id="KW-0812">Transmembrane</keyword>